<dbReference type="EMBL" id="CAADFF010000012">
    <property type="protein sequence ID" value="VFJ88764.1"/>
    <property type="molecule type" value="Genomic_DNA"/>
</dbReference>
<name>A0A450U9P8_9GAMM</name>
<reference evidence="1" key="1">
    <citation type="submission" date="2019-02" db="EMBL/GenBank/DDBJ databases">
        <authorList>
            <person name="Gruber-Vodicka R. H."/>
            <person name="Seah K. B. B."/>
        </authorList>
    </citation>
    <scope>NUCLEOTIDE SEQUENCE</scope>
    <source>
        <strain evidence="1">BECK_M7</strain>
    </source>
</reference>
<evidence type="ECO:0000313" key="1">
    <source>
        <dbReference type="EMBL" id="VFJ88764.1"/>
    </source>
</evidence>
<gene>
    <name evidence="1" type="ORF">BECKLFY1418B_GA0070995_10128</name>
</gene>
<dbReference type="AlphaFoldDB" id="A0A450U9P8"/>
<accession>A0A450U9P8</accession>
<sequence>MQMLSRPCASGGSVLSRHILTRRGRETKALRYRAAACREYPTKRHDNARENSVRKTMLPARRRASWRSSWRYRKNKDSERTGARAWTHSASSVLGRGADLLISGSFSQMGRVLRNAGSTGSRVSAWEHGSWELQKRFLRLGTSGKVFLDYAAFRNSIHL</sequence>
<organism evidence="1">
    <name type="scientific">Candidatus Kentrum sp. LFY</name>
    <dbReference type="NCBI Taxonomy" id="2126342"/>
    <lineage>
        <taxon>Bacteria</taxon>
        <taxon>Pseudomonadati</taxon>
        <taxon>Pseudomonadota</taxon>
        <taxon>Gammaproteobacteria</taxon>
        <taxon>Candidatus Kentrum</taxon>
    </lineage>
</organism>
<proteinExistence type="predicted"/>
<protein>
    <submittedName>
        <fullName evidence="1">Uncharacterized protein</fullName>
    </submittedName>
</protein>